<proteinExistence type="predicted"/>
<protein>
    <submittedName>
        <fullName evidence="2">HNH endonuclease</fullName>
    </submittedName>
</protein>
<keyword evidence="3" id="KW-1185">Reference proteome</keyword>
<dbReference type="InterPro" id="IPR003615">
    <property type="entry name" value="HNH_nuc"/>
</dbReference>
<feature type="domain" description="HNH" evidence="1">
    <location>
        <begin position="99"/>
        <end position="145"/>
    </location>
</feature>
<accession>A0ABT5PBB3</accession>
<dbReference type="GO" id="GO:0004519">
    <property type="term" value="F:endonuclease activity"/>
    <property type="evidence" value="ECO:0007669"/>
    <property type="project" value="UniProtKB-KW"/>
</dbReference>
<dbReference type="Pfam" id="PF01844">
    <property type="entry name" value="HNH"/>
    <property type="match status" value="1"/>
</dbReference>
<dbReference type="CDD" id="cd00085">
    <property type="entry name" value="HNHc"/>
    <property type="match status" value="1"/>
</dbReference>
<gene>
    <name evidence="2" type="ORF">M5G17_18185</name>
</gene>
<dbReference type="InterPro" id="IPR002711">
    <property type="entry name" value="HNH"/>
</dbReference>
<dbReference type="Gene3D" id="1.10.30.50">
    <property type="match status" value="1"/>
</dbReference>
<evidence type="ECO:0000313" key="3">
    <source>
        <dbReference type="Proteomes" id="UP001148184"/>
    </source>
</evidence>
<evidence type="ECO:0000313" key="2">
    <source>
        <dbReference type="EMBL" id="MDD1015605.1"/>
    </source>
</evidence>
<organism evidence="2 3">
    <name type="scientific">Pseudomonas rubra</name>
    <dbReference type="NCBI Taxonomy" id="2942627"/>
    <lineage>
        <taxon>Bacteria</taxon>
        <taxon>Pseudomonadati</taxon>
        <taxon>Pseudomonadota</taxon>
        <taxon>Gammaproteobacteria</taxon>
        <taxon>Pseudomonadales</taxon>
        <taxon>Pseudomonadaceae</taxon>
        <taxon>Pseudomonas</taxon>
    </lineage>
</organism>
<name>A0ABT5PBB3_9PSED</name>
<evidence type="ECO:0000259" key="1">
    <source>
        <dbReference type="Pfam" id="PF01844"/>
    </source>
</evidence>
<reference evidence="2 3" key="1">
    <citation type="submission" date="2022-05" db="EMBL/GenBank/DDBJ databases">
        <title>Novel Pseudomonas spp. Isolated from a Rainbow Trout Aquaculture Facility.</title>
        <authorList>
            <person name="Testerman T."/>
            <person name="Graf J."/>
        </authorList>
    </citation>
    <scope>NUCLEOTIDE SEQUENCE [LARGE SCALE GENOMIC DNA]</scope>
    <source>
        <strain evidence="2 3">ID1025</strain>
    </source>
</reference>
<dbReference type="Proteomes" id="UP001148184">
    <property type="component" value="Unassembled WGS sequence"/>
</dbReference>
<sequence>MRPVKKSSNNQSYAPDAAQSFSGAVAALLQKIDGVATQPNYTIDLDRVLKLLLERAKGLPIAGVTAVEQDVLVTGLKQRVTTLYKTAALPLTQELGAFCAYCGTALPGLVEVEHTVPKAPYPMYATTWENFLPACGPCNTSKGNKPDRITATQSSGIHAPDETDLRNTIRYHCYIWPDLAPDCYRRLPLKLHYHDSNRWIELDPATSVNGNNQLTAYDVIQHQILATIEVNHTLLNDVPVTVVVDCAAHDTVEADTIDLTGLNDDSSSIYDRRQMNRTRAWFDALEECRLLGTAQSGYDLDLLWKGTPRRAASSGFYAVWLTVMQAYGAHYATRFVQETKNSLYYPQTNTHSLP</sequence>
<dbReference type="EMBL" id="JAMDGZ010000041">
    <property type="protein sequence ID" value="MDD1015605.1"/>
    <property type="molecule type" value="Genomic_DNA"/>
</dbReference>
<dbReference type="RefSeq" id="WP_273894312.1">
    <property type="nucleotide sequence ID" value="NZ_JAMDGP010000018.1"/>
</dbReference>
<comment type="caution">
    <text evidence="2">The sequence shown here is derived from an EMBL/GenBank/DDBJ whole genome shotgun (WGS) entry which is preliminary data.</text>
</comment>
<keyword evidence="2" id="KW-0255">Endonuclease</keyword>
<keyword evidence="2" id="KW-0540">Nuclease</keyword>
<keyword evidence="2" id="KW-0378">Hydrolase</keyword>